<keyword evidence="6 10" id="KW-0407">Ion channel</keyword>
<keyword evidence="10" id="KW-0915">Sodium</keyword>
<dbReference type="Pfam" id="PF02537">
    <property type="entry name" value="CRCB"/>
    <property type="match status" value="1"/>
</dbReference>
<keyword evidence="10" id="KW-0479">Metal-binding</keyword>
<dbReference type="PANTHER" id="PTHR28259:SF1">
    <property type="entry name" value="FLUORIDE EXPORT PROTEIN 1-RELATED"/>
    <property type="match status" value="1"/>
</dbReference>
<proteinExistence type="inferred from homology"/>
<comment type="similarity">
    <text evidence="7 10">Belongs to the fluoride channel Fluc/FEX (TC 1.A.43) family.</text>
</comment>
<dbReference type="GO" id="GO:0140114">
    <property type="term" value="P:cellular detoxification of fluoride"/>
    <property type="evidence" value="ECO:0007669"/>
    <property type="project" value="UniProtKB-UniRule"/>
</dbReference>
<name>A0A9X3N1Y5_9ACTN</name>
<feature type="transmembrane region" description="Helical" evidence="10">
    <location>
        <begin position="60"/>
        <end position="82"/>
    </location>
</feature>
<dbReference type="GO" id="GO:0005886">
    <property type="term" value="C:plasma membrane"/>
    <property type="evidence" value="ECO:0007669"/>
    <property type="project" value="UniProtKB-SubCell"/>
</dbReference>
<comment type="catalytic activity">
    <reaction evidence="8">
        <text>fluoride(in) = fluoride(out)</text>
        <dbReference type="Rhea" id="RHEA:76159"/>
        <dbReference type="ChEBI" id="CHEBI:17051"/>
    </reaction>
    <physiologicalReaction direction="left-to-right" evidence="8">
        <dbReference type="Rhea" id="RHEA:76160"/>
    </physiologicalReaction>
</comment>
<feature type="transmembrane region" description="Helical" evidence="10">
    <location>
        <begin position="88"/>
        <end position="109"/>
    </location>
</feature>
<dbReference type="AlphaFoldDB" id="A0A9X3N1Y5"/>
<evidence type="ECO:0000256" key="8">
    <source>
        <dbReference type="ARBA" id="ARBA00035585"/>
    </source>
</evidence>
<comment type="function">
    <text evidence="9 10">Fluoride-specific ion channel. Important for reducing fluoride concentration in the cell, thus reducing its toxicity.</text>
</comment>
<keyword evidence="5 10" id="KW-0472">Membrane</keyword>
<gene>
    <name evidence="10" type="primary">fluC</name>
    <name evidence="10" type="synonym">crcB</name>
    <name evidence="11" type="ORF">OM076_41280</name>
</gene>
<evidence type="ECO:0000256" key="9">
    <source>
        <dbReference type="ARBA" id="ARBA00049940"/>
    </source>
</evidence>
<comment type="subcellular location">
    <subcellularLocation>
        <location evidence="1 10">Cell membrane</location>
        <topology evidence="1 10">Multi-pass membrane protein</topology>
    </subcellularLocation>
</comment>
<protein>
    <recommendedName>
        <fullName evidence="10">Fluoride-specific ion channel FluC</fullName>
    </recommendedName>
</protein>
<dbReference type="HAMAP" id="MF_00454">
    <property type="entry name" value="FluC"/>
    <property type="match status" value="1"/>
</dbReference>
<evidence type="ECO:0000256" key="5">
    <source>
        <dbReference type="ARBA" id="ARBA00023136"/>
    </source>
</evidence>
<organism evidence="11 12">
    <name type="scientific">Solirubrobacter ginsenosidimutans</name>
    <dbReference type="NCBI Taxonomy" id="490573"/>
    <lineage>
        <taxon>Bacteria</taxon>
        <taxon>Bacillati</taxon>
        <taxon>Actinomycetota</taxon>
        <taxon>Thermoleophilia</taxon>
        <taxon>Solirubrobacterales</taxon>
        <taxon>Solirubrobacteraceae</taxon>
        <taxon>Solirubrobacter</taxon>
    </lineage>
</organism>
<feature type="binding site" evidence="10">
    <location>
        <position position="67"/>
    </location>
    <ligand>
        <name>Na(+)</name>
        <dbReference type="ChEBI" id="CHEBI:29101"/>
        <note>structural</note>
    </ligand>
</feature>
<keyword evidence="12" id="KW-1185">Reference proteome</keyword>
<dbReference type="GO" id="GO:0046872">
    <property type="term" value="F:metal ion binding"/>
    <property type="evidence" value="ECO:0007669"/>
    <property type="project" value="UniProtKB-KW"/>
</dbReference>
<reference evidence="11" key="1">
    <citation type="submission" date="2022-10" db="EMBL/GenBank/DDBJ databases">
        <title>The WGS of Solirubrobacter ginsenosidimutans DSM 21036.</title>
        <authorList>
            <person name="Jiang Z."/>
        </authorList>
    </citation>
    <scope>NUCLEOTIDE SEQUENCE</scope>
    <source>
        <strain evidence="11">DSM 21036</strain>
    </source>
</reference>
<evidence type="ECO:0000313" key="12">
    <source>
        <dbReference type="Proteomes" id="UP001149140"/>
    </source>
</evidence>
<evidence type="ECO:0000256" key="6">
    <source>
        <dbReference type="ARBA" id="ARBA00023303"/>
    </source>
</evidence>
<keyword evidence="10" id="KW-0406">Ion transport</keyword>
<evidence type="ECO:0000256" key="2">
    <source>
        <dbReference type="ARBA" id="ARBA00022475"/>
    </source>
</evidence>
<feature type="transmembrane region" description="Helical" evidence="10">
    <location>
        <begin position="34"/>
        <end position="53"/>
    </location>
</feature>
<keyword evidence="2 10" id="KW-1003">Cell membrane</keyword>
<comment type="activity regulation">
    <text evidence="10">Na(+) is not transported, but it plays an essential structural role and its presence is essential for fluoride channel function.</text>
</comment>
<feature type="binding site" evidence="10">
    <location>
        <position position="70"/>
    </location>
    <ligand>
        <name>Na(+)</name>
        <dbReference type="ChEBI" id="CHEBI:29101"/>
        <note>structural</note>
    </ligand>
</feature>
<dbReference type="GO" id="GO:0062054">
    <property type="term" value="F:fluoride channel activity"/>
    <property type="evidence" value="ECO:0007669"/>
    <property type="project" value="UniProtKB-UniRule"/>
</dbReference>
<evidence type="ECO:0000256" key="7">
    <source>
        <dbReference type="ARBA" id="ARBA00035120"/>
    </source>
</evidence>
<evidence type="ECO:0000256" key="1">
    <source>
        <dbReference type="ARBA" id="ARBA00004651"/>
    </source>
</evidence>
<sequence length="119" mass="12034">MRDAAAVMAGGAAGTLARAGLAEALPVHPGAWPWATFAVNIVGTLILGWVVVARAQWRPLVGTGFCGALTTFSTFQVQIVVLGDDGHVPLAATYLAVSVVVGLAAASLGRRLATRSAAP</sequence>
<keyword evidence="4 10" id="KW-1133">Transmembrane helix</keyword>
<keyword evidence="10" id="KW-0813">Transport</keyword>
<evidence type="ECO:0000256" key="3">
    <source>
        <dbReference type="ARBA" id="ARBA00022692"/>
    </source>
</evidence>
<accession>A0A9X3N1Y5</accession>
<dbReference type="EMBL" id="JAPDOD010000075">
    <property type="protein sequence ID" value="MDA0166767.1"/>
    <property type="molecule type" value="Genomic_DNA"/>
</dbReference>
<dbReference type="PANTHER" id="PTHR28259">
    <property type="entry name" value="FLUORIDE EXPORT PROTEIN 1-RELATED"/>
    <property type="match status" value="1"/>
</dbReference>
<evidence type="ECO:0000256" key="4">
    <source>
        <dbReference type="ARBA" id="ARBA00022989"/>
    </source>
</evidence>
<dbReference type="RefSeq" id="WP_270046020.1">
    <property type="nucleotide sequence ID" value="NZ_JAPDOD010000075.1"/>
</dbReference>
<dbReference type="InterPro" id="IPR003691">
    <property type="entry name" value="FluC"/>
</dbReference>
<dbReference type="Proteomes" id="UP001149140">
    <property type="component" value="Unassembled WGS sequence"/>
</dbReference>
<evidence type="ECO:0000256" key="10">
    <source>
        <dbReference type="HAMAP-Rule" id="MF_00454"/>
    </source>
</evidence>
<comment type="caution">
    <text evidence="11">The sequence shown here is derived from an EMBL/GenBank/DDBJ whole genome shotgun (WGS) entry which is preliminary data.</text>
</comment>
<keyword evidence="3 10" id="KW-0812">Transmembrane</keyword>
<evidence type="ECO:0000313" key="11">
    <source>
        <dbReference type="EMBL" id="MDA0166767.1"/>
    </source>
</evidence>